<evidence type="ECO:0000256" key="3">
    <source>
        <dbReference type="SAM" id="MobiDB-lite"/>
    </source>
</evidence>
<dbReference type="Pfam" id="PF02678">
    <property type="entry name" value="Pirin"/>
    <property type="match status" value="1"/>
</dbReference>
<dbReference type="InterPro" id="IPR012093">
    <property type="entry name" value="Pirin"/>
</dbReference>
<evidence type="ECO:0000259" key="5">
    <source>
        <dbReference type="Pfam" id="PF05726"/>
    </source>
</evidence>
<dbReference type="Gene3D" id="2.60.120.10">
    <property type="entry name" value="Jelly Rolls"/>
    <property type="match status" value="2"/>
</dbReference>
<evidence type="ECO:0000259" key="4">
    <source>
        <dbReference type="Pfam" id="PF02678"/>
    </source>
</evidence>
<evidence type="ECO:0000313" key="6">
    <source>
        <dbReference type="EMBL" id="KAA8899379.1"/>
    </source>
</evidence>
<dbReference type="Pfam" id="PF05726">
    <property type="entry name" value="Pirin_C"/>
    <property type="match status" value="1"/>
</dbReference>
<dbReference type="OMA" id="HMGLQTV"/>
<dbReference type="OrthoDB" id="198735at2759"/>
<dbReference type="AlphaFoldDB" id="A0A642UPQ5"/>
<evidence type="ECO:0000256" key="1">
    <source>
        <dbReference type="ARBA" id="ARBA00008416"/>
    </source>
</evidence>
<dbReference type="InterPro" id="IPR014710">
    <property type="entry name" value="RmlC-like_jellyroll"/>
</dbReference>
<evidence type="ECO:0000256" key="2">
    <source>
        <dbReference type="RuleBase" id="RU003457"/>
    </source>
</evidence>
<sequence length="351" mass="39297">MPKGRTIQKVVHAVRARDDGLGALVKRSIGNKETPKFNPFLILDHFKSDGPAGFPQHPHAGQEIITYCLAGKICHEDFTGSKGILYPGDLQFMAAGKGIVHSEMPLEDNDGTNAQLLQLWIDLPNKVKDAPARYFDLREWEVPKFVSADGDITVKVVAGKSYGVESRKNLTYTGVEFYHYILKPGATFTQPVNPDYNYFLYVFKGSGLRVVNTPAKEFDNLFFNRDGDTISGSTTGDVEFVLVGGEVLEQPSIHLGPFVAVNEADINQKFVDYENSRNGFENRKTWRSLISNGVTDAMINGPLQGSPEQREKQKQQYLQYHQKPRSVDADDVNDEPYRGQTVLKHKEKELA</sequence>
<dbReference type="InterPro" id="IPR003829">
    <property type="entry name" value="Pirin_N_dom"/>
</dbReference>
<keyword evidence="7" id="KW-1185">Reference proteome</keyword>
<evidence type="ECO:0000313" key="7">
    <source>
        <dbReference type="Proteomes" id="UP000449547"/>
    </source>
</evidence>
<dbReference type="PANTHER" id="PTHR13903:SF8">
    <property type="entry name" value="PIRIN"/>
    <property type="match status" value="1"/>
</dbReference>
<comment type="similarity">
    <text evidence="1 2">Belongs to the pirin family.</text>
</comment>
<dbReference type="PANTHER" id="PTHR13903">
    <property type="entry name" value="PIRIN-RELATED"/>
    <property type="match status" value="1"/>
</dbReference>
<dbReference type="RefSeq" id="XP_034010893.1">
    <property type="nucleotide sequence ID" value="XM_034157271.1"/>
</dbReference>
<dbReference type="VEuPathDB" id="FungiDB:DIURU_004401"/>
<feature type="domain" description="Pirin C-terminal" evidence="5">
    <location>
        <begin position="179"/>
        <end position="279"/>
    </location>
</feature>
<accession>A0A642UPQ5</accession>
<comment type="caution">
    <text evidence="6">The sequence shown here is derived from an EMBL/GenBank/DDBJ whole genome shotgun (WGS) entry which is preliminary data.</text>
</comment>
<dbReference type="CDD" id="cd02247">
    <property type="entry name" value="cupin_pirin_C"/>
    <property type="match status" value="1"/>
</dbReference>
<dbReference type="InterPro" id="IPR008778">
    <property type="entry name" value="Pirin_C_dom"/>
</dbReference>
<dbReference type="SUPFAM" id="SSF51182">
    <property type="entry name" value="RmlC-like cupins"/>
    <property type="match status" value="1"/>
</dbReference>
<feature type="domain" description="Pirin N-terminal" evidence="4">
    <location>
        <begin position="25"/>
        <end position="121"/>
    </location>
</feature>
<reference evidence="6 7" key="1">
    <citation type="submission" date="2019-07" db="EMBL/GenBank/DDBJ databases">
        <title>Genome assembly of two rare yeast pathogens: Diutina rugosa and Trichomonascus ciferrii.</title>
        <authorList>
            <person name="Mixao V."/>
            <person name="Saus E."/>
            <person name="Hansen A."/>
            <person name="Lass-Flor C."/>
            <person name="Gabaldon T."/>
        </authorList>
    </citation>
    <scope>NUCLEOTIDE SEQUENCE [LARGE SCALE GENOMIC DNA]</scope>
    <source>
        <strain evidence="6 7">CBS 613</strain>
    </source>
</reference>
<feature type="region of interest" description="Disordered" evidence="3">
    <location>
        <begin position="300"/>
        <end position="351"/>
    </location>
</feature>
<dbReference type="CDD" id="cd02909">
    <property type="entry name" value="cupin_pirin_N"/>
    <property type="match status" value="1"/>
</dbReference>
<gene>
    <name evidence="6" type="ORF">DIURU_004401</name>
</gene>
<dbReference type="InterPro" id="IPR011051">
    <property type="entry name" value="RmlC_Cupin_sf"/>
</dbReference>
<dbReference type="Proteomes" id="UP000449547">
    <property type="component" value="Unassembled WGS sequence"/>
</dbReference>
<evidence type="ECO:0008006" key="8">
    <source>
        <dbReference type="Google" id="ProtNLM"/>
    </source>
</evidence>
<name>A0A642UPQ5_DIURU</name>
<protein>
    <recommendedName>
        <fullName evidence="8">Pirin N-terminal domain-containing protein</fullName>
    </recommendedName>
</protein>
<dbReference type="EMBL" id="SWFT01000124">
    <property type="protein sequence ID" value="KAA8899379.1"/>
    <property type="molecule type" value="Genomic_DNA"/>
</dbReference>
<dbReference type="GeneID" id="54783052"/>
<proteinExistence type="inferred from homology"/>
<organism evidence="6 7">
    <name type="scientific">Diutina rugosa</name>
    <name type="common">Yeast</name>
    <name type="synonym">Candida rugosa</name>
    <dbReference type="NCBI Taxonomy" id="5481"/>
    <lineage>
        <taxon>Eukaryota</taxon>
        <taxon>Fungi</taxon>
        <taxon>Dikarya</taxon>
        <taxon>Ascomycota</taxon>
        <taxon>Saccharomycotina</taxon>
        <taxon>Pichiomycetes</taxon>
        <taxon>Debaryomycetaceae</taxon>
        <taxon>Diutina</taxon>
    </lineage>
</organism>